<dbReference type="OrthoDB" id="622835at2759"/>
<evidence type="ECO:0000313" key="3">
    <source>
        <dbReference type="EMBL" id="TVU34371.1"/>
    </source>
</evidence>
<dbReference type="Proteomes" id="UP000324897">
    <property type="component" value="Unassembled WGS sequence"/>
</dbReference>
<feature type="coiled-coil region" evidence="1">
    <location>
        <begin position="386"/>
        <end position="413"/>
    </location>
</feature>
<dbReference type="AlphaFoldDB" id="A0A5J9VG02"/>
<keyword evidence="4" id="KW-1185">Reference proteome</keyword>
<dbReference type="SUPFAM" id="SSF50965">
    <property type="entry name" value="Galactose oxidase, central domain"/>
    <property type="match status" value="1"/>
</dbReference>
<dbReference type="Pfam" id="PF07762">
    <property type="entry name" value="DUF1618"/>
    <property type="match status" value="1"/>
</dbReference>
<dbReference type="PANTHER" id="PTHR33086:SF59">
    <property type="entry name" value="EXPRESSED PROTEIN"/>
    <property type="match status" value="1"/>
</dbReference>
<comment type="caution">
    <text evidence="3">The sequence shown here is derived from an EMBL/GenBank/DDBJ whole genome shotgun (WGS) entry which is preliminary data.</text>
</comment>
<dbReference type="InterPro" id="IPR011676">
    <property type="entry name" value="DUF1618"/>
</dbReference>
<organism evidence="3 4">
    <name type="scientific">Eragrostis curvula</name>
    <name type="common">weeping love grass</name>
    <dbReference type="NCBI Taxonomy" id="38414"/>
    <lineage>
        <taxon>Eukaryota</taxon>
        <taxon>Viridiplantae</taxon>
        <taxon>Streptophyta</taxon>
        <taxon>Embryophyta</taxon>
        <taxon>Tracheophyta</taxon>
        <taxon>Spermatophyta</taxon>
        <taxon>Magnoliopsida</taxon>
        <taxon>Liliopsida</taxon>
        <taxon>Poales</taxon>
        <taxon>Poaceae</taxon>
        <taxon>PACMAD clade</taxon>
        <taxon>Chloridoideae</taxon>
        <taxon>Eragrostideae</taxon>
        <taxon>Eragrostidinae</taxon>
        <taxon>Eragrostis</taxon>
    </lineage>
</organism>
<dbReference type="EMBL" id="RWGY01000009">
    <property type="protein sequence ID" value="TVU34371.1"/>
    <property type="molecule type" value="Genomic_DNA"/>
</dbReference>
<feature type="domain" description="DUF1618" evidence="2">
    <location>
        <begin position="179"/>
        <end position="302"/>
    </location>
</feature>
<sequence>MSSPAPQWVVLPRFPGTDIDDSAQDDAGISIALNAPPHIAQLVVPRSIVAGGSCVLAADPSGFLLFSGSGVAGPLAADKAAGTSYYIWDAVLKTCSSVPAPETPVSGAGTAGLIAFRGAFGHHNLMVAELVLSTGATGATMRCFSTNTGKWSQRSLRAPSMNFPWSIAHVLHHQGKLWWIDLLLGLLAFHPSAEEPELHFVPLPNCYRILTGSEQGLRKGLSNDRCVNLSRGKLRLVVLTRQTSMPKIKLWTLVDHEAGKWMLNYEVPIEDIWADQSYETIGLPKERPTLALVHPNKPCVVYFLLKGYLFGVDLLAKEVTESASIGRYDVESAGSPFLSWELPPSLITALSDPSPAAESRFTSAFDSIADIFCDAYARELDYLAFHQFAKIALSSLNRKNKKTEENKFKLSERLFLQYFLEDLEVGNKKYAHLNFYAESGSEKVLVFAELHTDAHALDDVDPDDWILSSCKLLTRNYHGGMYGTGQEVGQSNVTRKRKKSLYYCIVCPPEMLHPTCGFKGGCVVSAS</sequence>
<accession>A0A5J9VG02</accession>
<reference evidence="3 4" key="1">
    <citation type="journal article" date="2019" name="Sci. Rep.">
        <title>A high-quality genome of Eragrostis curvula grass provides insights into Poaceae evolution and supports new strategies to enhance forage quality.</title>
        <authorList>
            <person name="Carballo J."/>
            <person name="Santos B.A.C.M."/>
            <person name="Zappacosta D."/>
            <person name="Garbus I."/>
            <person name="Selva J.P."/>
            <person name="Gallo C.A."/>
            <person name="Diaz A."/>
            <person name="Albertini E."/>
            <person name="Caccamo M."/>
            <person name="Echenique V."/>
        </authorList>
    </citation>
    <scope>NUCLEOTIDE SEQUENCE [LARGE SCALE GENOMIC DNA]</scope>
    <source>
        <strain evidence="4">cv. Victoria</strain>
        <tissue evidence="3">Leaf</tissue>
    </source>
</reference>
<gene>
    <name evidence="3" type="ORF">EJB05_16203</name>
</gene>
<proteinExistence type="predicted"/>
<dbReference type="InterPro" id="IPR011043">
    <property type="entry name" value="Gal_Oxase/kelch_b-propeller"/>
</dbReference>
<dbReference type="Gramene" id="TVU34371">
    <property type="protein sequence ID" value="TVU34371"/>
    <property type="gene ID" value="EJB05_16203"/>
</dbReference>
<protein>
    <recommendedName>
        <fullName evidence="2">DUF1618 domain-containing protein</fullName>
    </recommendedName>
</protein>
<keyword evidence="1" id="KW-0175">Coiled coil</keyword>
<name>A0A5J9VG02_9POAL</name>
<evidence type="ECO:0000313" key="4">
    <source>
        <dbReference type="Proteomes" id="UP000324897"/>
    </source>
</evidence>
<evidence type="ECO:0000256" key="1">
    <source>
        <dbReference type="SAM" id="Coils"/>
    </source>
</evidence>
<dbReference type="PANTHER" id="PTHR33086">
    <property type="entry name" value="OS05G0468200 PROTEIN-RELATED"/>
    <property type="match status" value="1"/>
</dbReference>
<evidence type="ECO:0000259" key="2">
    <source>
        <dbReference type="Pfam" id="PF07762"/>
    </source>
</evidence>